<evidence type="ECO:0000313" key="3">
    <source>
        <dbReference type="Proteomes" id="UP001473063"/>
    </source>
</evidence>
<evidence type="ECO:0000313" key="2">
    <source>
        <dbReference type="EMBL" id="MEQ2371733.1"/>
    </source>
</evidence>
<keyword evidence="3" id="KW-1185">Reference proteome</keyword>
<protein>
    <submittedName>
        <fullName evidence="2">Nitrogenase component 1</fullName>
    </submittedName>
</protein>
<dbReference type="Pfam" id="PF00148">
    <property type="entry name" value="Oxidored_nitro"/>
    <property type="match status" value="1"/>
</dbReference>
<proteinExistence type="predicted"/>
<sequence length="471" mass="52966">MLKRVGSAEIREKTEVPIGEAAFPAPFAAGLEFNSPAHGNWNIVHTGMLVPEAQQIYVCADNCMRGVVLTAAEMNAADRFSFVIVEEKDLLGGNLEDVTIEGVTDVLNRLTKKPKAVLLFTVCLHHFLGSDLDRIYGELERRFPDIFFMRCFMDPIMQKTGPTPDQKLRRAMYDAVPVREADPASVTILGSDFALDETADIRRILEKNGIRLREIAACKNWEEYESLGEGSLVLDSYPAGKFGASIQAERWKRPFLYLPGSFDYEEIEEQEKQLTEALRRMNCSRTDGQKQNDTSGSVAVETGIDSEQTAGLDIMREIQDCETALSHAHEIIGDTPIALDYLFHPRPLGLAKLLLTHGFQVESVFLDSISPEEKEVFFWLKKNYPKLMLISTIRPEMRVRSRHPEKKVLAIGQKAAWFTGSRNFVNMVQGGGLYGFDGIRRTAQLMTEAFETEKDPEDLIVRKGWGCESCI</sequence>
<dbReference type="SUPFAM" id="SSF53807">
    <property type="entry name" value="Helical backbone' metal receptor"/>
    <property type="match status" value="1"/>
</dbReference>
<dbReference type="RefSeq" id="WP_349057161.1">
    <property type="nucleotide sequence ID" value="NZ_JBBMEJ010000015.1"/>
</dbReference>
<evidence type="ECO:0000259" key="1">
    <source>
        <dbReference type="Pfam" id="PF00148"/>
    </source>
</evidence>
<dbReference type="EMBL" id="JBBMEJ010000015">
    <property type="protein sequence ID" value="MEQ2371733.1"/>
    <property type="molecule type" value="Genomic_DNA"/>
</dbReference>
<reference evidence="2 3" key="1">
    <citation type="submission" date="2024-03" db="EMBL/GenBank/DDBJ databases">
        <title>Human intestinal bacterial collection.</title>
        <authorList>
            <person name="Pauvert C."/>
            <person name="Hitch T.C.A."/>
            <person name="Clavel T."/>
        </authorList>
    </citation>
    <scope>NUCLEOTIDE SEQUENCE [LARGE SCALE GENOMIC DNA]</scope>
    <source>
        <strain evidence="2 3">CLA-JM-H16</strain>
    </source>
</reference>
<name>A0ABV1BGJ4_9FIRM</name>
<dbReference type="Gene3D" id="3.40.50.1980">
    <property type="entry name" value="Nitrogenase molybdenum iron protein domain"/>
    <property type="match status" value="1"/>
</dbReference>
<gene>
    <name evidence="2" type="ORF">WMO28_12510</name>
</gene>
<accession>A0ABV1BGJ4</accession>
<comment type="caution">
    <text evidence="2">The sequence shown here is derived from an EMBL/GenBank/DDBJ whole genome shotgun (WGS) entry which is preliminary data.</text>
</comment>
<feature type="domain" description="Nitrogenase/oxidoreductase component 1" evidence="1">
    <location>
        <begin position="112"/>
        <end position="307"/>
    </location>
</feature>
<dbReference type="Proteomes" id="UP001473063">
    <property type="component" value="Unassembled WGS sequence"/>
</dbReference>
<organism evidence="2 3">
    <name type="scientific">Blautia aquisgranensis</name>
    <dbReference type="NCBI Taxonomy" id="3133153"/>
    <lineage>
        <taxon>Bacteria</taxon>
        <taxon>Bacillati</taxon>
        <taxon>Bacillota</taxon>
        <taxon>Clostridia</taxon>
        <taxon>Lachnospirales</taxon>
        <taxon>Lachnospiraceae</taxon>
        <taxon>Blautia</taxon>
    </lineage>
</organism>
<dbReference type="InterPro" id="IPR000510">
    <property type="entry name" value="Nase/OxRdtase_comp1"/>
</dbReference>